<feature type="transmembrane region" description="Helical" evidence="6">
    <location>
        <begin position="398"/>
        <end position="419"/>
    </location>
</feature>
<dbReference type="PROSITE" id="PS50850">
    <property type="entry name" value="MFS"/>
    <property type="match status" value="1"/>
</dbReference>
<dbReference type="Gene3D" id="1.20.1250.20">
    <property type="entry name" value="MFS general substrate transporter like domains"/>
    <property type="match status" value="2"/>
</dbReference>
<dbReference type="PANTHER" id="PTHR23506">
    <property type="entry name" value="GH10249P"/>
    <property type="match status" value="1"/>
</dbReference>
<dbReference type="InterPro" id="IPR020846">
    <property type="entry name" value="MFS_dom"/>
</dbReference>
<dbReference type="EMBL" id="JAWJWF010000004">
    <property type="protein sequence ID" value="KAK6633525.1"/>
    <property type="molecule type" value="Genomic_DNA"/>
</dbReference>
<evidence type="ECO:0000256" key="6">
    <source>
        <dbReference type="SAM" id="Phobius"/>
    </source>
</evidence>
<evidence type="ECO:0000313" key="8">
    <source>
        <dbReference type="EMBL" id="KAK6633525.1"/>
    </source>
</evidence>
<evidence type="ECO:0000256" key="1">
    <source>
        <dbReference type="ARBA" id="ARBA00004141"/>
    </source>
</evidence>
<organism evidence="8 9">
    <name type="scientific">Polyplax serrata</name>
    <name type="common">Common mouse louse</name>
    <dbReference type="NCBI Taxonomy" id="468196"/>
    <lineage>
        <taxon>Eukaryota</taxon>
        <taxon>Metazoa</taxon>
        <taxon>Ecdysozoa</taxon>
        <taxon>Arthropoda</taxon>
        <taxon>Hexapoda</taxon>
        <taxon>Insecta</taxon>
        <taxon>Pterygota</taxon>
        <taxon>Neoptera</taxon>
        <taxon>Paraneoptera</taxon>
        <taxon>Psocodea</taxon>
        <taxon>Troctomorpha</taxon>
        <taxon>Phthiraptera</taxon>
        <taxon>Anoplura</taxon>
        <taxon>Polyplacidae</taxon>
        <taxon>Polyplax</taxon>
    </lineage>
</organism>
<dbReference type="SUPFAM" id="SSF103473">
    <property type="entry name" value="MFS general substrate transporter"/>
    <property type="match status" value="1"/>
</dbReference>
<keyword evidence="9" id="KW-1185">Reference proteome</keyword>
<feature type="transmembrane region" description="Helical" evidence="6">
    <location>
        <begin position="228"/>
        <end position="249"/>
    </location>
</feature>
<dbReference type="InterPro" id="IPR050930">
    <property type="entry name" value="MFS_Vesicular_Transporter"/>
</dbReference>
<feature type="transmembrane region" description="Helical" evidence="6">
    <location>
        <begin position="93"/>
        <end position="115"/>
    </location>
</feature>
<keyword evidence="4 6" id="KW-1133">Transmembrane helix</keyword>
<gene>
    <name evidence="8" type="ORF">RUM44_004132</name>
</gene>
<dbReference type="InterPro" id="IPR036259">
    <property type="entry name" value="MFS_trans_sf"/>
</dbReference>
<keyword evidence="2" id="KW-0813">Transport</keyword>
<sequence length="473" mass="51013">MNATNSVVTTTNDEPKKPKGLTRQQWFTLFVIGSVHFASAICVSLQAPFYPQEAESKNVTSSEYGLVFGVYELTAFIASPVVGNYIDVIGAKTLLNSAVVVAGLSVIAFGLIGYIDSHGWFISLSFIIRIVEALGAASSVTAAFAITAAAFPDNVATTFATLEIFYGMGYIAGPSIGGCLYSLGGYVPPFLVMGSALLLDGLVVYFVLPSFKRNDVESKGKFKELLKVPAVFIDAFSVMSASICLGFYSATLEPHIREFKLSPAILGLIFIINGTTYAATAPFVGMLCDRKFNPKVMILLGSIFMILSVFLVGPAPFFPFNETLPLVIVGLVLEGFGMSCIVVSAFIDALRSSVAGGFPDDITTYGLMSGFWSASFSLGDFIGPSVAGVLNDWMGFRYGSLFIVIVHIALFMTLSIYLLKHRKKAVYPISTLPKNAIEEHINPCVILEENYIKTNGVGYGTIEKKQEDCISRF</sequence>
<feature type="transmembrane region" description="Helical" evidence="6">
    <location>
        <begin position="261"/>
        <end position="284"/>
    </location>
</feature>
<dbReference type="InterPro" id="IPR011701">
    <property type="entry name" value="MFS"/>
</dbReference>
<evidence type="ECO:0000256" key="3">
    <source>
        <dbReference type="ARBA" id="ARBA00022692"/>
    </source>
</evidence>
<feature type="transmembrane region" description="Helical" evidence="6">
    <location>
        <begin position="127"/>
        <end position="152"/>
    </location>
</feature>
<feature type="transmembrane region" description="Helical" evidence="6">
    <location>
        <begin position="362"/>
        <end position="378"/>
    </location>
</feature>
<dbReference type="Pfam" id="PF07690">
    <property type="entry name" value="MFS_1"/>
    <property type="match status" value="1"/>
</dbReference>
<accession>A0ABR1B1Z8</accession>
<keyword evidence="3 6" id="KW-0812">Transmembrane</keyword>
<reference evidence="8 9" key="1">
    <citation type="submission" date="2023-09" db="EMBL/GenBank/DDBJ databases">
        <title>Genomes of two closely related lineages of the louse Polyplax serrata with different host specificities.</title>
        <authorList>
            <person name="Martinu J."/>
            <person name="Tarabai H."/>
            <person name="Stefka J."/>
            <person name="Hypsa V."/>
        </authorList>
    </citation>
    <scope>NUCLEOTIDE SEQUENCE [LARGE SCALE GENOMIC DNA]</scope>
    <source>
        <strain evidence="8">98ZLc_SE</strain>
    </source>
</reference>
<comment type="subcellular location">
    <subcellularLocation>
        <location evidence="1">Membrane</location>
        <topology evidence="1">Multi-pass membrane protein</topology>
    </subcellularLocation>
</comment>
<evidence type="ECO:0000256" key="2">
    <source>
        <dbReference type="ARBA" id="ARBA00022448"/>
    </source>
</evidence>
<feature type="transmembrane region" description="Helical" evidence="6">
    <location>
        <begin position="164"/>
        <end position="184"/>
    </location>
</feature>
<keyword evidence="5 6" id="KW-0472">Membrane</keyword>
<dbReference type="PANTHER" id="PTHR23506:SF26">
    <property type="entry name" value="MFS-TYPE TRANSPORTER SLC18B1"/>
    <property type="match status" value="1"/>
</dbReference>
<feature type="transmembrane region" description="Helical" evidence="6">
    <location>
        <begin position="324"/>
        <end position="350"/>
    </location>
</feature>
<evidence type="ECO:0000313" key="9">
    <source>
        <dbReference type="Proteomes" id="UP001359485"/>
    </source>
</evidence>
<dbReference type="Proteomes" id="UP001359485">
    <property type="component" value="Unassembled WGS sequence"/>
</dbReference>
<proteinExistence type="predicted"/>
<feature type="transmembrane region" description="Helical" evidence="6">
    <location>
        <begin position="296"/>
        <end position="318"/>
    </location>
</feature>
<evidence type="ECO:0000259" key="7">
    <source>
        <dbReference type="PROSITE" id="PS50850"/>
    </source>
</evidence>
<evidence type="ECO:0000256" key="5">
    <source>
        <dbReference type="ARBA" id="ARBA00023136"/>
    </source>
</evidence>
<evidence type="ECO:0000256" key="4">
    <source>
        <dbReference type="ARBA" id="ARBA00022989"/>
    </source>
</evidence>
<feature type="domain" description="Major facilitator superfamily (MFS) profile" evidence="7">
    <location>
        <begin position="28"/>
        <end position="424"/>
    </location>
</feature>
<feature type="transmembrane region" description="Helical" evidence="6">
    <location>
        <begin position="66"/>
        <end position="86"/>
    </location>
</feature>
<name>A0ABR1B1Z8_POLSC</name>
<feature type="transmembrane region" description="Helical" evidence="6">
    <location>
        <begin position="26"/>
        <end position="46"/>
    </location>
</feature>
<protein>
    <recommendedName>
        <fullName evidence="7">Major facilitator superfamily (MFS) profile domain-containing protein</fullName>
    </recommendedName>
</protein>
<feature type="transmembrane region" description="Helical" evidence="6">
    <location>
        <begin position="190"/>
        <end position="208"/>
    </location>
</feature>
<comment type="caution">
    <text evidence="8">The sequence shown here is derived from an EMBL/GenBank/DDBJ whole genome shotgun (WGS) entry which is preliminary data.</text>
</comment>